<reference evidence="5" key="1">
    <citation type="journal article" date="2019" name="Int. J. Syst. Evol. Microbiol.">
        <title>The Global Catalogue of Microorganisms (GCM) 10K type strain sequencing project: providing services to taxonomists for standard genome sequencing and annotation.</title>
        <authorList>
            <consortium name="The Broad Institute Genomics Platform"/>
            <consortium name="The Broad Institute Genome Sequencing Center for Infectious Disease"/>
            <person name="Wu L."/>
            <person name="Ma J."/>
        </authorList>
    </citation>
    <scope>NUCLEOTIDE SEQUENCE [LARGE SCALE GENOMIC DNA]</scope>
    <source>
        <strain evidence="5">CGMCC 4.1437</strain>
    </source>
</reference>
<dbReference type="Proteomes" id="UP001595975">
    <property type="component" value="Unassembled WGS sequence"/>
</dbReference>
<dbReference type="RefSeq" id="WP_380226730.1">
    <property type="nucleotide sequence ID" value="NZ_JBHSOF010000023.1"/>
</dbReference>
<keyword evidence="1" id="KW-0863">Zinc-finger</keyword>
<accession>A0ABW0X7E0</accession>
<keyword evidence="5" id="KW-1185">Reference proteome</keyword>
<keyword evidence="1" id="KW-0862">Zinc</keyword>
<gene>
    <name evidence="4" type="ORF">ACFP3U_18890</name>
</gene>
<dbReference type="PANTHER" id="PTHR38133">
    <property type="entry name" value="SLR1429 PROTEIN"/>
    <property type="match status" value="1"/>
</dbReference>
<keyword evidence="1" id="KW-0479">Metal-binding</keyword>
<dbReference type="EMBL" id="JBHSOF010000023">
    <property type="protein sequence ID" value="MFC5665039.1"/>
    <property type="molecule type" value="Genomic_DNA"/>
</dbReference>
<name>A0ABW0X7E0_9ACTN</name>
<dbReference type="PROSITE" id="PS50966">
    <property type="entry name" value="ZF_SWIM"/>
    <property type="match status" value="1"/>
</dbReference>
<dbReference type="PANTHER" id="PTHR38133:SF1">
    <property type="entry name" value="SLR1429 PROTEIN"/>
    <property type="match status" value="1"/>
</dbReference>
<evidence type="ECO:0000313" key="4">
    <source>
        <dbReference type="EMBL" id="MFC5665039.1"/>
    </source>
</evidence>
<evidence type="ECO:0000259" key="3">
    <source>
        <dbReference type="PROSITE" id="PS50966"/>
    </source>
</evidence>
<feature type="region of interest" description="Disordered" evidence="2">
    <location>
        <begin position="1"/>
        <end position="28"/>
    </location>
</feature>
<evidence type="ECO:0000256" key="2">
    <source>
        <dbReference type="SAM" id="MobiDB-lite"/>
    </source>
</evidence>
<organism evidence="4 5">
    <name type="scientific">Kitasatospora misakiensis</name>
    <dbReference type="NCBI Taxonomy" id="67330"/>
    <lineage>
        <taxon>Bacteria</taxon>
        <taxon>Bacillati</taxon>
        <taxon>Actinomycetota</taxon>
        <taxon>Actinomycetes</taxon>
        <taxon>Kitasatosporales</taxon>
        <taxon>Streptomycetaceae</taxon>
        <taxon>Kitasatospora</taxon>
    </lineage>
</organism>
<evidence type="ECO:0000313" key="5">
    <source>
        <dbReference type="Proteomes" id="UP001595975"/>
    </source>
</evidence>
<sequence>MTPAKGSAKDPGRARTFPPLPPARGSRAPFATSWWGQEWLRALEDSALDHGRLQRGRTYARGGAVGEVTVAPGLLRAHVHGSRPRPYRSSVEVAQLTDSQWNRLLDMIAERAANIAALLDGEMPAGLAEDAAAAGVPLLPGPRDLDPDCSCPDWGYPCKHAAALCYQVARLLDQDPFVLLLIRGRDERQVVDELARRNAARAAADAARPSAAATTGLTAPANTPAKDAFAARADLPPLPALPVAPDHPGRGPALAGMTTSPPGLDLAALELLAADAAQRARRLLLSALDDRHAETTPPVDLTPWQDTVRMAAAHPDTDVLARPATAAGATPARLAAAVSAWHQGGAPALDVLESSWTPPSARLDHVRAALREDWADGTPPRLRAWRNRLTIDGKDAQLRLGQTGLWYPYRKKDGTWWPSGLPDTDPSVVLAALLQG</sequence>
<proteinExistence type="predicted"/>
<dbReference type="Pfam" id="PF04434">
    <property type="entry name" value="SWIM"/>
    <property type="match status" value="1"/>
</dbReference>
<evidence type="ECO:0000256" key="1">
    <source>
        <dbReference type="PROSITE-ProRule" id="PRU00325"/>
    </source>
</evidence>
<feature type="region of interest" description="Disordered" evidence="2">
    <location>
        <begin position="203"/>
        <end position="222"/>
    </location>
</feature>
<comment type="caution">
    <text evidence="4">The sequence shown here is derived from an EMBL/GenBank/DDBJ whole genome shotgun (WGS) entry which is preliminary data.</text>
</comment>
<feature type="compositionally biased region" description="Low complexity" evidence="2">
    <location>
        <begin position="203"/>
        <end position="213"/>
    </location>
</feature>
<feature type="domain" description="SWIM-type" evidence="3">
    <location>
        <begin position="134"/>
        <end position="169"/>
    </location>
</feature>
<dbReference type="InterPro" id="IPR007527">
    <property type="entry name" value="Znf_SWIM"/>
</dbReference>
<protein>
    <submittedName>
        <fullName evidence="4">SWIM zinc finger family protein</fullName>
    </submittedName>
</protein>